<name>A0A0B2C007_9SPHN</name>
<dbReference type="EMBL" id="JTDN01000001">
    <property type="protein sequence ID" value="KHL25485.1"/>
    <property type="molecule type" value="Genomic_DNA"/>
</dbReference>
<comment type="subcellular location">
    <subcellularLocation>
        <location evidence="1 8">Cell outer membrane</location>
        <topology evidence="1 8">Multi-pass membrane protein</topology>
    </subcellularLocation>
</comment>
<evidence type="ECO:0000259" key="12">
    <source>
        <dbReference type="Pfam" id="PF07715"/>
    </source>
</evidence>
<evidence type="ECO:0000256" key="9">
    <source>
        <dbReference type="RuleBase" id="RU003357"/>
    </source>
</evidence>
<dbReference type="Pfam" id="PF00593">
    <property type="entry name" value="TonB_dep_Rec_b-barrel"/>
    <property type="match status" value="1"/>
</dbReference>
<keyword evidence="2 8" id="KW-0813">Transport</keyword>
<evidence type="ECO:0000256" key="10">
    <source>
        <dbReference type="SAM" id="SignalP"/>
    </source>
</evidence>
<feature type="chain" id="PRO_5002067869" evidence="10">
    <location>
        <begin position="20"/>
        <end position="721"/>
    </location>
</feature>
<keyword evidence="6 8" id="KW-0472">Membrane</keyword>
<evidence type="ECO:0000256" key="6">
    <source>
        <dbReference type="ARBA" id="ARBA00023136"/>
    </source>
</evidence>
<dbReference type="InterPro" id="IPR000531">
    <property type="entry name" value="Beta-barrel_TonB"/>
</dbReference>
<evidence type="ECO:0000256" key="8">
    <source>
        <dbReference type="PROSITE-ProRule" id="PRU01360"/>
    </source>
</evidence>
<evidence type="ECO:0000256" key="1">
    <source>
        <dbReference type="ARBA" id="ARBA00004571"/>
    </source>
</evidence>
<dbReference type="PROSITE" id="PS52016">
    <property type="entry name" value="TONB_DEPENDENT_REC_3"/>
    <property type="match status" value="1"/>
</dbReference>
<proteinExistence type="inferred from homology"/>
<evidence type="ECO:0000256" key="3">
    <source>
        <dbReference type="ARBA" id="ARBA00022452"/>
    </source>
</evidence>
<comment type="similarity">
    <text evidence="8 9">Belongs to the TonB-dependent receptor family.</text>
</comment>
<evidence type="ECO:0000256" key="5">
    <source>
        <dbReference type="ARBA" id="ARBA00023077"/>
    </source>
</evidence>
<evidence type="ECO:0000256" key="2">
    <source>
        <dbReference type="ARBA" id="ARBA00022448"/>
    </source>
</evidence>
<keyword evidence="14" id="KW-1185">Reference proteome</keyword>
<dbReference type="RefSeq" id="WP_039093891.1">
    <property type="nucleotide sequence ID" value="NZ_JTDN01000001.1"/>
</dbReference>
<evidence type="ECO:0000256" key="4">
    <source>
        <dbReference type="ARBA" id="ARBA00022692"/>
    </source>
</evidence>
<dbReference type="Pfam" id="PF07715">
    <property type="entry name" value="Plug"/>
    <property type="match status" value="1"/>
</dbReference>
<keyword evidence="3 8" id="KW-1134">Transmembrane beta strand</keyword>
<dbReference type="InterPro" id="IPR036942">
    <property type="entry name" value="Beta-barrel_TonB_sf"/>
</dbReference>
<dbReference type="Proteomes" id="UP000030988">
    <property type="component" value="Unassembled WGS sequence"/>
</dbReference>
<dbReference type="Gene3D" id="2.40.170.20">
    <property type="entry name" value="TonB-dependent receptor, beta-barrel domain"/>
    <property type="match status" value="1"/>
</dbReference>
<accession>A0A0B2C007</accession>
<evidence type="ECO:0000313" key="13">
    <source>
        <dbReference type="EMBL" id="KHL25485.1"/>
    </source>
</evidence>
<comment type="caution">
    <text evidence="13">The sequence shown here is derived from an EMBL/GenBank/DDBJ whole genome shotgun (WGS) entry which is preliminary data.</text>
</comment>
<dbReference type="PANTHER" id="PTHR32552:SF84">
    <property type="entry name" value="TONB-DEPENDENT RECEPTOR-RELATED"/>
    <property type="match status" value="1"/>
</dbReference>
<dbReference type="InterPro" id="IPR039426">
    <property type="entry name" value="TonB-dep_rcpt-like"/>
</dbReference>
<dbReference type="InterPro" id="IPR037066">
    <property type="entry name" value="Plug_dom_sf"/>
</dbReference>
<feature type="domain" description="TonB-dependent receptor plug" evidence="12">
    <location>
        <begin position="46"/>
        <end position="147"/>
    </location>
</feature>
<gene>
    <name evidence="13" type="ORF">PK98_01985</name>
</gene>
<dbReference type="AlphaFoldDB" id="A0A0B2C007"/>
<keyword evidence="13" id="KW-0675">Receptor</keyword>
<evidence type="ECO:0000256" key="7">
    <source>
        <dbReference type="ARBA" id="ARBA00023237"/>
    </source>
</evidence>
<dbReference type="SUPFAM" id="SSF56935">
    <property type="entry name" value="Porins"/>
    <property type="match status" value="1"/>
</dbReference>
<dbReference type="STRING" id="1572751.PK98_01985"/>
<dbReference type="InterPro" id="IPR012910">
    <property type="entry name" value="Plug_dom"/>
</dbReference>
<keyword evidence="10" id="KW-0732">Signal</keyword>
<keyword evidence="7 8" id="KW-0998">Cell outer membrane</keyword>
<evidence type="ECO:0000259" key="11">
    <source>
        <dbReference type="Pfam" id="PF00593"/>
    </source>
</evidence>
<dbReference type="GO" id="GO:0009279">
    <property type="term" value="C:cell outer membrane"/>
    <property type="evidence" value="ECO:0007669"/>
    <property type="project" value="UniProtKB-SubCell"/>
</dbReference>
<organism evidence="13 14">
    <name type="scientific">Croceibacterium mercuriale</name>
    <dbReference type="NCBI Taxonomy" id="1572751"/>
    <lineage>
        <taxon>Bacteria</taxon>
        <taxon>Pseudomonadati</taxon>
        <taxon>Pseudomonadota</taxon>
        <taxon>Alphaproteobacteria</taxon>
        <taxon>Sphingomonadales</taxon>
        <taxon>Erythrobacteraceae</taxon>
        <taxon>Croceibacterium</taxon>
    </lineage>
</organism>
<dbReference type="Gene3D" id="2.170.130.10">
    <property type="entry name" value="TonB-dependent receptor, plug domain"/>
    <property type="match status" value="1"/>
</dbReference>
<dbReference type="CDD" id="cd01347">
    <property type="entry name" value="ligand_gated_channel"/>
    <property type="match status" value="1"/>
</dbReference>
<feature type="domain" description="TonB-dependent receptor-like beta-barrel" evidence="11">
    <location>
        <begin position="273"/>
        <end position="689"/>
    </location>
</feature>
<protein>
    <submittedName>
        <fullName evidence="13">TonB-dependent receptor</fullName>
    </submittedName>
</protein>
<keyword evidence="4 8" id="KW-0812">Transmembrane</keyword>
<evidence type="ECO:0000313" key="14">
    <source>
        <dbReference type="Proteomes" id="UP000030988"/>
    </source>
</evidence>
<dbReference type="OrthoDB" id="9760333at2"/>
<dbReference type="PANTHER" id="PTHR32552">
    <property type="entry name" value="FERRICHROME IRON RECEPTOR-RELATED"/>
    <property type="match status" value="1"/>
</dbReference>
<keyword evidence="5 9" id="KW-0798">TonB box</keyword>
<sequence length="721" mass="77071">MRASPIAIAVALLATPAAAQDSIIVTAAGKPLDREADTASRLGLTLRETPATVEVLDQAELQFRGVRTAREAFAEVPGAIAGNVPGNPAVITLRGFAGNVVSILQDGVRISASTVVQRDTGIWHFDRVEVIKGPASVLFGEGALGGVINKVTRKPRLDAAALDALASHGSFDTLTVAAGANLPLGNTVALRADASHMRSDSLYDVERNRTVADGLTASLLFQPSASLSVLLAIDNYADRYDTPYQGAPLIPAAFARDASAVVRSDAGLVVDRALRRRNYTPEGGTSGATETTLRSRIDWRVGDGWALATDLIWYDAERDFLNNGTRTFAPPNGAFPDGSFVRGLTRFTHDHRFWNGRLAISNAGTIAGMRNRFTLGAEYNHTDFASLRETATNQLVRPVDPFAPVVGTFPTDGALYRASNVNFDSRLSTVSVFAEDALNITPAWLLVGGARFDDMELDRSITDLLVTPAPVTRASPTYRPFSWRVGSSYAVRPSITLYAQYTTAVTPVSSILLQSIANTSFRLTKGYSYEAGFKADALDGRLTLTGAAYRIVQDDILTRDPANPQLTVQGGTQSSQGAELTLAASATRQLTMGATVTYTDAQYDDLVEAGGAVRTGNRPVNVPSTTAAANVAWILPRLPVTLSGFIRHVSGFYTDTANTIFVRGRTTFDAAVNWQATPRLTLALRGRNLTDAFYGEYSGYGATDIYIGASRSVEVSAAVHF</sequence>
<dbReference type="GO" id="GO:0015344">
    <property type="term" value="F:siderophore uptake transmembrane transporter activity"/>
    <property type="evidence" value="ECO:0007669"/>
    <property type="project" value="TreeGrafter"/>
</dbReference>
<reference evidence="13 14" key="1">
    <citation type="submission" date="2014-11" db="EMBL/GenBank/DDBJ databases">
        <title>Draft genome sequence of Kirrobacter mercurialis.</title>
        <authorList>
            <person name="Coil D.A."/>
            <person name="Eisen J.A."/>
        </authorList>
    </citation>
    <scope>NUCLEOTIDE SEQUENCE [LARGE SCALE GENOMIC DNA]</scope>
    <source>
        <strain evidence="13 14">Coronado</strain>
    </source>
</reference>
<feature type="signal peptide" evidence="10">
    <location>
        <begin position="1"/>
        <end position="19"/>
    </location>
</feature>